<feature type="transmembrane region" description="Helical" evidence="1">
    <location>
        <begin position="17"/>
        <end position="34"/>
    </location>
</feature>
<reference evidence="3 4" key="1">
    <citation type="submission" date="2018-02" db="EMBL/GenBank/DDBJ databases">
        <title>Insights into the biology of acidophilic members of the Acidiferrobacteraceae family derived from comparative genomic analyses.</title>
        <authorList>
            <person name="Issotta F."/>
            <person name="Thyssen C."/>
            <person name="Mena C."/>
            <person name="Moya A."/>
            <person name="Bellenberg S."/>
            <person name="Sproer C."/>
            <person name="Covarrubias P.C."/>
            <person name="Sand W."/>
            <person name="Quatrini R."/>
            <person name="Vera M."/>
        </authorList>
    </citation>
    <scope>NUCLEOTIDE SEQUENCE [LARGE SCALE GENOMIC DNA]</scope>
    <source>
        <strain evidence="4">m-1</strain>
    </source>
</reference>
<evidence type="ECO:0000313" key="3">
    <source>
        <dbReference type="EMBL" id="RCN55818.1"/>
    </source>
</evidence>
<organism evidence="3 4">
    <name type="scientific">Acidiferrobacter thiooxydans</name>
    <dbReference type="NCBI Taxonomy" id="163359"/>
    <lineage>
        <taxon>Bacteria</taxon>
        <taxon>Pseudomonadati</taxon>
        <taxon>Pseudomonadota</taxon>
        <taxon>Gammaproteobacteria</taxon>
        <taxon>Acidiferrobacterales</taxon>
        <taxon>Acidiferrobacteraceae</taxon>
        <taxon>Acidiferrobacter</taxon>
    </lineage>
</organism>
<evidence type="ECO:0000256" key="1">
    <source>
        <dbReference type="SAM" id="Phobius"/>
    </source>
</evidence>
<evidence type="ECO:0000259" key="2">
    <source>
        <dbReference type="Pfam" id="PF23127"/>
    </source>
</evidence>
<keyword evidence="1" id="KW-0472">Membrane</keyword>
<accession>A0A368HBS3</accession>
<dbReference type="EMBL" id="PSYR01000002">
    <property type="protein sequence ID" value="RCN55818.1"/>
    <property type="molecule type" value="Genomic_DNA"/>
</dbReference>
<feature type="domain" description="DotM C-terminal cytoplasmic" evidence="2">
    <location>
        <begin position="189"/>
        <end position="369"/>
    </location>
</feature>
<dbReference type="AlphaFoldDB" id="A0A368HBS3"/>
<evidence type="ECO:0000313" key="4">
    <source>
        <dbReference type="Proteomes" id="UP000253250"/>
    </source>
</evidence>
<protein>
    <recommendedName>
        <fullName evidence="2">DotM C-terminal cytoplasmic domain-containing protein</fullName>
    </recommendedName>
</protein>
<comment type="caution">
    <text evidence="3">The sequence shown here is derived from an EMBL/GenBank/DDBJ whole genome shotgun (WGS) entry which is preliminary data.</text>
</comment>
<dbReference type="OrthoDB" id="5616932at2"/>
<dbReference type="InterPro" id="IPR056464">
    <property type="entry name" value="DotM_C"/>
</dbReference>
<dbReference type="RefSeq" id="WP_114282896.1">
    <property type="nucleotide sequence ID" value="NZ_PSYR01000002.1"/>
</dbReference>
<keyword evidence="1" id="KW-1133">Transmembrane helix</keyword>
<dbReference type="Pfam" id="PF23127">
    <property type="entry name" value="DotM_C"/>
    <property type="match status" value="1"/>
</dbReference>
<name>A0A368HBS3_9GAMM</name>
<keyword evidence="1" id="KW-0812">Transmembrane</keyword>
<gene>
    <name evidence="3" type="ORF">C4900_07820</name>
</gene>
<sequence length="382" mass="42160">MATKGTVAGASVSLEEVLSLLALLLLAGGVFVYAEWATVRITTVRVTAWSLYAATRLHLPGARTHYLLLLRDYRSLPLTVVWRWTGAAWRWVLAPLMGLWAVRLFWHDPARRFRAAWDLKELLWRHAQSFPSAYPAACAMRAGRLTETPGDTGPWAQAQTPRAYCERLMGAGTALPLTLTPECRAQWEAAMHPALGRVVREAADLLFHEQAILAVCALFVHGDGPGRAGDGLLDTLSRGFREGEGTRPAAFVLPEGGREVDRVIAHPDHQAFFASLFRHHAWSATVLMRALNEGRRKGMIPPSRFLWLKPADRALWYALHQMAPPLPNEKLRAKRVLAEAAAAHSHYKAEVITNTRCETPILAAAVEGLWEAVAAKGGEGDE</sequence>
<proteinExistence type="predicted"/>
<keyword evidence="4" id="KW-1185">Reference proteome</keyword>
<dbReference type="Proteomes" id="UP000253250">
    <property type="component" value="Unassembled WGS sequence"/>
</dbReference>